<name>A0A2W7S5D3_9BACT</name>
<keyword evidence="2" id="KW-0963">Cytoplasm</keyword>
<feature type="domain" description="UspA" evidence="3">
    <location>
        <begin position="3"/>
        <end position="142"/>
    </location>
</feature>
<dbReference type="PANTHER" id="PTHR46268:SF6">
    <property type="entry name" value="UNIVERSAL STRESS PROTEIN UP12"/>
    <property type="match status" value="1"/>
</dbReference>
<evidence type="ECO:0000259" key="3">
    <source>
        <dbReference type="Pfam" id="PF00582"/>
    </source>
</evidence>
<dbReference type="PIRSF" id="PIRSF006276">
    <property type="entry name" value="UspA"/>
    <property type="match status" value="1"/>
</dbReference>
<evidence type="ECO:0000313" key="4">
    <source>
        <dbReference type="EMBL" id="PZX66060.1"/>
    </source>
</evidence>
<dbReference type="CDD" id="cd00293">
    <property type="entry name" value="USP-like"/>
    <property type="match status" value="1"/>
</dbReference>
<organism evidence="4 5">
    <name type="scientific">Hydrotalea sandarakina</name>
    <dbReference type="NCBI Taxonomy" id="1004304"/>
    <lineage>
        <taxon>Bacteria</taxon>
        <taxon>Pseudomonadati</taxon>
        <taxon>Bacteroidota</taxon>
        <taxon>Chitinophagia</taxon>
        <taxon>Chitinophagales</taxon>
        <taxon>Chitinophagaceae</taxon>
        <taxon>Hydrotalea</taxon>
    </lineage>
</organism>
<protein>
    <recommendedName>
        <fullName evidence="2">Universal stress protein</fullName>
    </recommendedName>
</protein>
<dbReference type="EMBL" id="QKZV01000001">
    <property type="protein sequence ID" value="PZX66060.1"/>
    <property type="molecule type" value="Genomic_DNA"/>
</dbReference>
<dbReference type="Gene3D" id="3.40.50.620">
    <property type="entry name" value="HUPs"/>
    <property type="match status" value="1"/>
</dbReference>
<reference evidence="4 5" key="1">
    <citation type="submission" date="2018-06" db="EMBL/GenBank/DDBJ databases">
        <title>Genomic Encyclopedia of Archaeal and Bacterial Type Strains, Phase II (KMG-II): from individual species to whole genera.</title>
        <authorList>
            <person name="Goeker M."/>
        </authorList>
    </citation>
    <scope>NUCLEOTIDE SEQUENCE [LARGE SCALE GENOMIC DNA]</scope>
    <source>
        <strain evidence="4 5">DSM 23241</strain>
    </source>
</reference>
<evidence type="ECO:0000313" key="5">
    <source>
        <dbReference type="Proteomes" id="UP000249720"/>
    </source>
</evidence>
<dbReference type="PRINTS" id="PR01438">
    <property type="entry name" value="UNVRSLSTRESS"/>
</dbReference>
<accession>A0A2W7S5D3</accession>
<comment type="caution">
    <text evidence="4">The sequence shown here is derived from an EMBL/GenBank/DDBJ whole genome shotgun (WGS) entry which is preliminary data.</text>
</comment>
<sequence>MQYKRILIAVDDSAYAMKAARAGFALAKPLNAAVAVVYVINKSKEVVSADLGITPEQSKTLLLQEADKTIQQFIDLYNENSEVFRFTPEGIPEKEILNIATEWEADLIVMGTHTRSGLDRILTGSTAEYVIRHALIPVLVTPPRMT</sequence>
<dbReference type="SUPFAM" id="SSF52402">
    <property type="entry name" value="Adenine nucleotide alpha hydrolases-like"/>
    <property type="match status" value="1"/>
</dbReference>
<gene>
    <name evidence="4" type="ORF">LX80_00560</name>
</gene>
<keyword evidence="5" id="KW-1185">Reference proteome</keyword>
<dbReference type="PANTHER" id="PTHR46268">
    <property type="entry name" value="STRESS RESPONSE PROTEIN NHAX"/>
    <property type="match status" value="1"/>
</dbReference>
<dbReference type="InterPro" id="IPR006016">
    <property type="entry name" value="UspA"/>
</dbReference>
<dbReference type="RefSeq" id="WP_111293485.1">
    <property type="nucleotide sequence ID" value="NZ_QKZV01000001.1"/>
</dbReference>
<comment type="similarity">
    <text evidence="1 2">Belongs to the universal stress protein A family.</text>
</comment>
<proteinExistence type="inferred from homology"/>
<dbReference type="OrthoDB" id="9788959at2"/>
<dbReference type="InterPro" id="IPR014729">
    <property type="entry name" value="Rossmann-like_a/b/a_fold"/>
</dbReference>
<dbReference type="GO" id="GO:0005737">
    <property type="term" value="C:cytoplasm"/>
    <property type="evidence" value="ECO:0007669"/>
    <property type="project" value="UniProtKB-SubCell"/>
</dbReference>
<dbReference type="AlphaFoldDB" id="A0A2W7S5D3"/>
<evidence type="ECO:0000256" key="1">
    <source>
        <dbReference type="ARBA" id="ARBA00008791"/>
    </source>
</evidence>
<dbReference type="Pfam" id="PF00582">
    <property type="entry name" value="Usp"/>
    <property type="match status" value="1"/>
</dbReference>
<dbReference type="InterPro" id="IPR006015">
    <property type="entry name" value="Universal_stress_UspA"/>
</dbReference>
<evidence type="ECO:0000256" key="2">
    <source>
        <dbReference type="PIRNR" id="PIRNR006276"/>
    </source>
</evidence>
<dbReference type="Proteomes" id="UP000249720">
    <property type="component" value="Unassembled WGS sequence"/>
</dbReference>
<comment type="subcellular location">
    <subcellularLocation>
        <location evidence="2">Cytoplasm</location>
    </subcellularLocation>
</comment>